<proteinExistence type="predicted"/>
<dbReference type="Proteomes" id="UP001321786">
    <property type="component" value="Chromosome"/>
</dbReference>
<keyword evidence="1" id="KW-1133">Transmembrane helix</keyword>
<feature type="transmembrane region" description="Helical" evidence="1">
    <location>
        <begin position="127"/>
        <end position="148"/>
    </location>
</feature>
<feature type="transmembrane region" description="Helical" evidence="1">
    <location>
        <begin position="97"/>
        <end position="121"/>
    </location>
</feature>
<feature type="transmembrane region" description="Helical" evidence="1">
    <location>
        <begin position="22"/>
        <end position="43"/>
    </location>
</feature>
<keyword evidence="1" id="KW-0812">Transmembrane</keyword>
<protein>
    <submittedName>
        <fullName evidence="2">Uncharacterized protein</fullName>
    </submittedName>
</protein>
<evidence type="ECO:0000256" key="1">
    <source>
        <dbReference type="SAM" id="Phobius"/>
    </source>
</evidence>
<dbReference type="KEGG" id="hprf:HLPR_09600"/>
<reference evidence="2 3" key="1">
    <citation type="submission" date="2023-08" db="EMBL/GenBank/DDBJ databases">
        <title>Helicovermis profunda gen. nov., sp. nov., a novel mesophilic, fermentative bacterium within the Bacillota from a deep-sea hydrothermal vent chimney.</title>
        <authorList>
            <person name="Miyazaki U."/>
            <person name="Mizutani D."/>
            <person name="Hashimoto Y."/>
            <person name="Tame A."/>
            <person name="Sawayama S."/>
            <person name="Miyazaki J."/>
            <person name="Takai K."/>
            <person name="Nakagawa S."/>
        </authorList>
    </citation>
    <scope>NUCLEOTIDE SEQUENCE [LARGE SCALE GENOMIC DNA]</scope>
    <source>
        <strain evidence="2 3">S502</strain>
    </source>
</reference>
<organism evidence="2 3">
    <name type="scientific">Helicovermis profundi</name>
    <dbReference type="NCBI Taxonomy" id="3065157"/>
    <lineage>
        <taxon>Bacteria</taxon>
        <taxon>Bacillati</taxon>
        <taxon>Bacillota</taxon>
        <taxon>Clostridia</taxon>
        <taxon>Helicovermis</taxon>
    </lineage>
</organism>
<sequence>MDIIKDLFVTNKKVLKKTIKKMFNNPAIFLVGVPYLIIMYIGLKLASNMSIFGGIIIFLLESAVVSSYLYVINEIISNKIFELSDLKYSFSIYLRKIYVLLLILYLFNFGMSLFVFPLLSLIPFGKIILILCYFALFILFNPLLEIIYQFNLTEVDSLKFSINFVKNNFFSWLIPNVILIGTITVVVYYFTNLVLTIVNTPLYNVNFALKFVIFLILGQGFIGTIMIYRGELFDILSNTTRKKRLFNRLNDK</sequence>
<name>A0AAU9E293_9FIRM</name>
<feature type="transmembrane region" description="Helical" evidence="1">
    <location>
        <begin position="169"/>
        <end position="191"/>
    </location>
</feature>
<dbReference type="RefSeq" id="WP_338536939.1">
    <property type="nucleotide sequence ID" value="NZ_AP028654.1"/>
</dbReference>
<keyword evidence="1" id="KW-0472">Membrane</keyword>
<keyword evidence="3" id="KW-1185">Reference proteome</keyword>
<gene>
    <name evidence="2" type="ORF">HLPR_09600</name>
</gene>
<feature type="transmembrane region" description="Helical" evidence="1">
    <location>
        <begin position="211"/>
        <end position="228"/>
    </location>
</feature>
<evidence type="ECO:0000313" key="2">
    <source>
        <dbReference type="EMBL" id="BEP28629.1"/>
    </source>
</evidence>
<dbReference type="EMBL" id="AP028654">
    <property type="protein sequence ID" value="BEP28629.1"/>
    <property type="molecule type" value="Genomic_DNA"/>
</dbReference>
<feature type="transmembrane region" description="Helical" evidence="1">
    <location>
        <begin position="49"/>
        <end position="71"/>
    </location>
</feature>
<evidence type="ECO:0000313" key="3">
    <source>
        <dbReference type="Proteomes" id="UP001321786"/>
    </source>
</evidence>
<dbReference type="AlphaFoldDB" id="A0AAU9E293"/>
<accession>A0AAU9E293</accession>